<dbReference type="AlphaFoldDB" id="A0A163RNY7"/>
<keyword evidence="2" id="KW-1185">Reference proteome</keyword>
<comment type="caution">
    <text evidence="1">The sequence shown here is derived from an EMBL/GenBank/DDBJ whole genome shotgun (WGS) entry which is preliminary data.</text>
</comment>
<accession>A0A163RNY7</accession>
<dbReference type="EMBL" id="LWCI01000187">
    <property type="protein sequence ID" value="KZS53435.1"/>
    <property type="molecule type" value="Genomic_DNA"/>
</dbReference>
<dbReference type="Proteomes" id="UP000077342">
    <property type="component" value="Unassembled WGS sequence"/>
</dbReference>
<protein>
    <submittedName>
        <fullName evidence="1">Uncharacterized protein</fullName>
    </submittedName>
</protein>
<sequence length="95" mass="10671">MPQFLGETGLWWLLTAGIWLATLSARTPAELTVMAVHAAGRRRGAPARRANAGRWQFRIVWLGWLATAARNVPPQAVGVWAHRFTTRRATIRTLR</sequence>
<organism evidence="1 2">
    <name type="scientific">Mycobacterium ostraviense</name>
    <dbReference type="NCBI Taxonomy" id="2738409"/>
    <lineage>
        <taxon>Bacteria</taxon>
        <taxon>Bacillati</taxon>
        <taxon>Actinomycetota</taxon>
        <taxon>Actinomycetes</taxon>
        <taxon>Mycobacteriales</taxon>
        <taxon>Mycobacteriaceae</taxon>
        <taxon>Mycobacterium</taxon>
    </lineage>
</organism>
<gene>
    <name evidence="1" type="ORF">A4G28_22305</name>
</gene>
<proteinExistence type="predicted"/>
<reference evidence="2" key="1">
    <citation type="submission" date="2016-04" db="EMBL/GenBank/DDBJ databases">
        <authorList>
            <person name="Strapagiel D."/>
            <person name="Borowka P."/>
            <person name="Marciniak B."/>
            <person name="Bakula Z."/>
            <person name="Van Ingen J."/>
            <person name="Safianowska A."/>
            <person name="Dziadek J."/>
            <person name="Jagielski T."/>
        </authorList>
    </citation>
    <scope>NUCLEOTIDE SEQUENCE [LARGE SCALE GENOMIC DNA]</scope>
    <source>
        <strain evidence="2">1010001458</strain>
    </source>
</reference>
<evidence type="ECO:0000313" key="2">
    <source>
        <dbReference type="Proteomes" id="UP000077342"/>
    </source>
</evidence>
<name>A0A163RNY7_9MYCO</name>
<evidence type="ECO:0000313" key="1">
    <source>
        <dbReference type="EMBL" id="KZS53435.1"/>
    </source>
</evidence>